<comment type="caution">
    <text evidence="2">The sequence shown here is derived from an EMBL/GenBank/DDBJ whole genome shotgun (WGS) entry which is preliminary data.</text>
</comment>
<reference evidence="2" key="1">
    <citation type="submission" date="2020-06" db="EMBL/GenBank/DDBJ databases">
        <title>Draft genome of Bugula neritina, a colonial animal packing powerful symbionts and potential medicines.</title>
        <authorList>
            <person name="Rayko M."/>
        </authorList>
    </citation>
    <scope>NUCLEOTIDE SEQUENCE [LARGE SCALE GENOMIC DNA]</scope>
    <source>
        <strain evidence="2">Kwan_BN1</strain>
    </source>
</reference>
<keyword evidence="3" id="KW-1185">Reference proteome</keyword>
<accession>A0A7J7KTQ3</accession>
<proteinExistence type="predicted"/>
<organism evidence="2 3">
    <name type="scientific">Bugula neritina</name>
    <name type="common">Brown bryozoan</name>
    <name type="synonym">Sertularia neritina</name>
    <dbReference type="NCBI Taxonomy" id="10212"/>
    <lineage>
        <taxon>Eukaryota</taxon>
        <taxon>Metazoa</taxon>
        <taxon>Spiralia</taxon>
        <taxon>Lophotrochozoa</taxon>
        <taxon>Bryozoa</taxon>
        <taxon>Gymnolaemata</taxon>
        <taxon>Cheilostomatida</taxon>
        <taxon>Flustrina</taxon>
        <taxon>Buguloidea</taxon>
        <taxon>Bugulidae</taxon>
        <taxon>Bugula</taxon>
    </lineage>
</organism>
<dbReference type="AlphaFoldDB" id="A0A7J7KTQ3"/>
<evidence type="ECO:0000313" key="2">
    <source>
        <dbReference type="EMBL" id="KAF6041503.1"/>
    </source>
</evidence>
<name>A0A7J7KTQ3_BUGNE</name>
<protein>
    <submittedName>
        <fullName evidence="2">Uncharacterized protein</fullName>
    </submittedName>
</protein>
<evidence type="ECO:0000256" key="1">
    <source>
        <dbReference type="SAM" id="Phobius"/>
    </source>
</evidence>
<keyword evidence="1" id="KW-0812">Transmembrane</keyword>
<sequence length="68" mass="7777">MPTLTLSFHHGCATPTFRLVPHFLPEKIGGHGLSDSIHDYHYYYIYLLSPIVLSTPWVSTSLKETFKN</sequence>
<keyword evidence="1" id="KW-0472">Membrane</keyword>
<keyword evidence="1" id="KW-1133">Transmembrane helix</keyword>
<dbReference type="Proteomes" id="UP000593567">
    <property type="component" value="Unassembled WGS sequence"/>
</dbReference>
<gene>
    <name evidence="2" type="ORF">EB796_000182</name>
</gene>
<evidence type="ECO:0000313" key="3">
    <source>
        <dbReference type="Proteomes" id="UP000593567"/>
    </source>
</evidence>
<feature type="transmembrane region" description="Helical" evidence="1">
    <location>
        <begin position="43"/>
        <end position="62"/>
    </location>
</feature>
<dbReference type="EMBL" id="VXIV02000032">
    <property type="protein sequence ID" value="KAF6041503.1"/>
    <property type="molecule type" value="Genomic_DNA"/>
</dbReference>